<dbReference type="Proteomes" id="UP000039865">
    <property type="component" value="Unassembled WGS sequence"/>
</dbReference>
<evidence type="ECO:0000313" key="2">
    <source>
        <dbReference type="EMBL" id="CDW89519.1"/>
    </source>
</evidence>
<feature type="compositionally biased region" description="Polar residues" evidence="1">
    <location>
        <begin position="71"/>
        <end position="85"/>
    </location>
</feature>
<feature type="compositionally biased region" description="Polar residues" evidence="1">
    <location>
        <begin position="438"/>
        <end position="452"/>
    </location>
</feature>
<feature type="compositionally biased region" description="Polar residues" evidence="1">
    <location>
        <begin position="160"/>
        <end position="177"/>
    </location>
</feature>
<accession>A0A078B522</accession>
<feature type="compositionally biased region" description="Polar residues" evidence="1">
    <location>
        <begin position="112"/>
        <end position="125"/>
    </location>
</feature>
<name>A0A078B522_STYLE</name>
<protein>
    <submittedName>
        <fullName evidence="2">Uncharacterized protein</fullName>
    </submittedName>
</protein>
<dbReference type="EMBL" id="CCKQ01017618">
    <property type="protein sequence ID" value="CDW89519.1"/>
    <property type="molecule type" value="Genomic_DNA"/>
</dbReference>
<dbReference type="AlphaFoldDB" id="A0A078B522"/>
<reference evidence="2 3" key="1">
    <citation type="submission" date="2014-06" db="EMBL/GenBank/DDBJ databases">
        <authorList>
            <person name="Swart Estienne"/>
        </authorList>
    </citation>
    <scope>NUCLEOTIDE SEQUENCE [LARGE SCALE GENOMIC DNA]</scope>
    <source>
        <strain evidence="2 3">130c</strain>
    </source>
</reference>
<feature type="region of interest" description="Disordered" evidence="1">
    <location>
        <begin position="423"/>
        <end position="461"/>
    </location>
</feature>
<feature type="region of interest" description="Disordered" evidence="1">
    <location>
        <begin position="160"/>
        <end position="179"/>
    </location>
</feature>
<evidence type="ECO:0000313" key="3">
    <source>
        <dbReference type="Proteomes" id="UP000039865"/>
    </source>
</evidence>
<dbReference type="InParanoid" id="A0A078B522"/>
<gene>
    <name evidence="2" type="primary">Contig2207.g2374</name>
    <name evidence="2" type="ORF">STYLEM_18652</name>
</gene>
<feature type="compositionally biased region" description="Low complexity" evidence="1">
    <location>
        <begin position="97"/>
        <end position="111"/>
    </location>
</feature>
<organism evidence="2 3">
    <name type="scientific">Stylonychia lemnae</name>
    <name type="common">Ciliate</name>
    <dbReference type="NCBI Taxonomy" id="5949"/>
    <lineage>
        <taxon>Eukaryota</taxon>
        <taxon>Sar</taxon>
        <taxon>Alveolata</taxon>
        <taxon>Ciliophora</taxon>
        <taxon>Intramacronucleata</taxon>
        <taxon>Spirotrichea</taxon>
        <taxon>Stichotrichia</taxon>
        <taxon>Sporadotrichida</taxon>
        <taxon>Oxytrichidae</taxon>
        <taxon>Stylonychinae</taxon>
        <taxon>Stylonychia</taxon>
    </lineage>
</organism>
<dbReference type="OrthoDB" id="10691281at2759"/>
<keyword evidence="3" id="KW-1185">Reference proteome</keyword>
<sequence length="689" mass="76922">MLCYTIQNSLHPLQLLDRNLLLQQIIQKQPKAQGNLQSNPINSQKHGTSITSQGESKLTILSPRKQFLNNNNVGNHPFTVQNNPAGQEERNSTTSQKSGFNFNFSKSSKNGVSQLTTKSGQPSQNLISGTVQNTAASYPASRTTNTSPVVKQMEKMQSTSPMIHHSPSPQVASSQKVSPIRTVSPGEKIVIKKSEIKFKHSNSSLNEYDSNNDRYKESNTSPPVIHAAYNDISQNKTTADSTNGGQGKQLAFDFIKNMLGFNSNANSHTQQLQDQLQNSEKDEMGATLKKKFVKFGSPGFNHKVLKKQNVNFVLDMKKHGIQKDIESVKAMRYYLENSPVQSENTSIIDISQSPNDVVLLKKAQSCQQGDPKSYSALDQNPPTQSTQQMLLEIETNYKPEEKQAFDEKKISPSNEQNYIFPFQRRARSHSPPKDVNLGDNSQNSQTSIQNESPPGVIVGGTGFKFPGDQNVASKLQIQGTGQNSKIHQRTNSGPIIPDRNCIENVIRNTPGIFFGMGPHLGKNYEERQEQIYQELEHKILKGQEVDDWAQEEENKRESASKRQSVLNKVGGMQQSQINNQFQQNGFIGDADDVEDDDGDGDQDSNDWMFQTFEKKNQNAMKSKGLNEHKMKNNKVGNIGKNDLDQNDFEDELNIYDEDESINQFGTDNGGTATTGGGFTNMLDKWMNQM</sequence>
<feature type="region of interest" description="Disordered" evidence="1">
    <location>
        <begin position="32"/>
        <end position="56"/>
    </location>
</feature>
<feature type="region of interest" description="Disordered" evidence="1">
    <location>
        <begin position="71"/>
        <end position="125"/>
    </location>
</feature>
<evidence type="ECO:0000256" key="1">
    <source>
        <dbReference type="SAM" id="MobiDB-lite"/>
    </source>
</evidence>
<proteinExistence type="predicted"/>